<keyword evidence="3" id="KW-1003">Cell membrane</keyword>
<sequence length="257" mass="28387">MSHVIFEGIGKTFRDARRQTELVTLQDVSLSLGEHELLCLLGPSGCGKSTLLNMLAGFEHPTEGRVLVDGKPVTAPGADRGMVFQQATLMPWLPVWENVAFPYRLRGAGKAERRRQAQPFIDLVGLTGFEEHYPAELSGGMSQRVGIARALLLNPGVILMDEPFAALDAQTKADIQEELVTIWQKSRSTIVFVTHSVEEALILGTQVAVMTHRPGRIRELIPVDLPRPRDTTTPRFNEIKRHVLGLIREEAALARAA</sequence>
<comment type="caution">
    <text evidence="7">The sequence shown here is derived from an EMBL/GenBank/DDBJ whole genome shotgun (WGS) entry which is preliminary data.</text>
</comment>
<keyword evidence="3" id="KW-0472">Membrane</keyword>
<dbReference type="InterPro" id="IPR050166">
    <property type="entry name" value="ABC_transporter_ATP-bind"/>
</dbReference>
<dbReference type="OrthoDB" id="8683598at2"/>
<keyword evidence="2" id="KW-0813">Transport</keyword>
<dbReference type="PROSITE" id="PS00211">
    <property type="entry name" value="ABC_TRANSPORTER_1"/>
    <property type="match status" value="1"/>
</dbReference>
<feature type="domain" description="ABC transporter" evidence="6">
    <location>
        <begin position="4"/>
        <end position="239"/>
    </location>
</feature>
<dbReference type="Gene3D" id="3.40.50.300">
    <property type="entry name" value="P-loop containing nucleotide triphosphate hydrolases"/>
    <property type="match status" value="1"/>
</dbReference>
<keyword evidence="4" id="KW-0547">Nucleotide-binding</keyword>
<evidence type="ECO:0000256" key="2">
    <source>
        <dbReference type="ARBA" id="ARBA00022448"/>
    </source>
</evidence>
<dbReference type="GO" id="GO:0005524">
    <property type="term" value="F:ATP binding"/>
    <property type="evidence" value="ECO:0007669"/>
    <property type="project" value="UniProtKB-KW"/>
</dbReference>
<dbReference type="GO" id="GO:0016887">
    <property type="term" value="F:ATP hydrolysis activity"/>
    <property type="evidence" value="ECO:0007669"/>
    <property type="project" value="InterPro"/>
</dbReference>
<dbReference type="RefSeq" id="WP_094856189.1">
    <property type="nucleotide sequence ID" value="NZ_NEVM01000005.1"/>
</dbReference>
<protein>
    <submittedName>
        <fullName evidence="7">ABC transporter ATP-binding protein</fullName>
    </submittedName>
</protein>
<evidence type="ECO:0000256" key="1">
    <source>
        <dbReference type="ARBA" id="ARBA00005417"/>
    </source>
</evidence>
<dbReference type="InterPro" id="IPR027417">
    <property type="entry name" value="P-loop_NTPase"/>
</dbReference>
<keyword evidence="5 7" id="KW-0067">ATP-binding</keyword>
<name>A0A261S5S3_9BORD</name>
<dbReference type="InterPro" id="IPR003439">
    <property type="entry name" value="ABC_transporter-like_ATP-bd"/>
</dbReference>
<dbReference type="PROSITE" id="PS50893">
    <property type="entry name" value="ABC_TRANSPORTER_2"/>
    <property type="match status" value="1"/>
</dbReference>
<dbReference type="CDD" id="cd03293">
    <property type="entry name" value="ABC_NrtD_SsuB_transporters"/>
    <property type="match status" value="1"/>
</dbReference>
<dbReference type="Proteomes" id="UP000216020">
    <property type="component" value="Unassembled WGS sequence"/>
</dbReference>
<evidence type="ECO:0000313" key="7">
    <source>
        <dbReference type="EMBL" id="OZI31783.1"/>
    </source>
</evidence>
<dbReference type="PANTHER" id="PTHR42788:SF13">
    <property type="entry name" value="ALIPHATIC SULFONATES IMPORT ATP-BINDING PROTEIN SSUB"/>
    <property type="match status" value="1"/>
</dbReference>
<keyword evidence="8" id="KW-1185">Reference proteome</keyword>
<dbReference type="SMART" id="SM00382">
    <property type="entry name" value="AAA"/>
    <property type="match status" value="1"/>
</dbReference>
<dbReference type="Pfam" id="PF00005">
    <property type="entry name" value="ABC_tran"/>
    <property type="match status" value="1"/>
</dbReference>
<proteinExistence type="inferred from homology"/>
<dbReference type="InterPro" id="IPR017871">
    <property type="entry name" value="ABC_transporter-like_CS"/>
</dbReference>
<evidence type="ECO:0000313" key="8">
    <source>
        <dbReference type="Proteomes" id="UP000216020"/>
    </source>
</evidence>
<dbReference type="InterPro" id="IPR003593">
    <property type="entry name" value="AAA+_ATPase"/>
</dbReference>
<dbReference type="SUPFAM" id="SSF52540">
    <property type="entry name" value="P-loop containing nucleoside triphosphate hydrolases"/>
    <property type="match status" value="1"/>
</dbReference>
<dbReference type="AlphaFoldDB" id="A0A261S5S3"/>
<accession>A0A261S5S3</accession>
<evidence type="ECO:0000256" key="5">
    <source>
        <dbReference type="ARBA" id="ARBA00022840"/>
    </source>
</evidence>
<dbReference type="EMBL" id="NEVM01000005">
    <property type="protein sequence ID" value="OZI31783.1"/>
    <property type="molecule type" value="Genomic_DNA"/>
</dbReference>
<reference evidence="8" key="1">
    <citation type="submission" date="2017-05" db="EMBL/GenBank/DDBJ databases">
        <title>Complete and WGS of Bordetella genogroups.</title>
        <authorList>
            <person name="Spilker T."/>
            <person name="Lipuma J."/>
        </authorList>
    </citation>
    <scope>NUCLEOTIDE SEQUENCE [LARGE SCALE GENOMIC DNA]</scope>
    <source>
        <strain evidence="8">AU16122</strain>
    </source>
</reference>
<evidence type="ECO:0000259" key="6">
    <source>
        <dbReference type="PROSITE" id="PS50893"/>
    </source>
</evidence>
<evidence type="ECO:0000256" key="3">
    <source>
        <dbReference type="ARBA" id="ARBA00022475"/>
    </source>
</evidence>
<comment type="similarity">
    <text evidence="1">Belongs to the ABC transporter superfamily.</text>
</comment>
<gene>
    <name evidence="7" type="ORF">CAL29_28350</name>
</gene>
<organism evidence="7 8">
    <name type="scientific">Bordetella genomosp. 10</name>
    <dbReference type="NCBI Taxonomy" id="1416804"/>
    <lineage>
        <taxon>Bacteria</taxon>
        <taxon>Pseudomonadati</taxon>
        <taxon>Pseudomonadota</taxon>
        <taxon>Betaproteobacteria</taxon>
        <taxon>Burkholderiales</taxon>
        <taxon>Alcaligenaceae</taxon>
        <taxon>Bordetella</taxon>
    </lineage>
</organism>
<dbReference type="PANTHER" id="PTHR42788">
    <property type="entry name" value="TAURINE IMPORT ATP-BINDING PROTEIN-RELATED"/>
    <property type="match status" value="1"/>
</dbReference>
<evidence type="ECO:0000256" key="4">
    <source>
        <dbReference type="ARBA" id="ARBA00022741"/>
    </source>
</evidence>